<sequence>MTATPAATHGAQRPNIVFVITDQQRFDTIAALGHDHVDTPNLDRLVAEGTAFTRTYVTAPSCAPSRASLFTGLYPHTSGVLRNDDPWHHSWVERLADAGYRCANVGKMHTYPYETSVGFHERHVVENKDRAHPDLPFFLDSWDKALHVRDLEKPDRVHLRSRPDYRESLGAFAWELPDEMHPDNFVGGLARWWLQRWVGGTPGTTGDAPTGQPFFLQVGFPGPHPPYDPTPGVLERYADRDVPMPHRTPEDLAAQPRALQELRRQHEDNDHDAVVHLEDPSEEQMRRQRRHYLANVTMLDEQVGLLRAELERLGVLDDTVVVFTSDHGDCLNDHGHSQKWTMYDPSVRVPALVRGPGVVAGQEVDGLTSMMDLGPTVLELAGVDVPSWMEARSLVPALRGERWPGREHAFSEHARDHILTGTAMMTMVRDDRYKLVTFVDSDEGQLFDLVEDPHEERTLWDDPASAGLKRHLLDVVARWRTESAAGPAAAWAAGWR</sequence>
<accession>A0ABU8RLK0</accession>
<dbReference type="RefSeq" id="WP_339575355.1">
    <property type="nucleotide sequence ID" value="NZ_JBBIAA010000014.1"/>
</dbReference>
<keyword evidence="6" id="KW-1185">Reference proteome</keyword>
<evidence type="ECO:0000256" key="1">
    <source>
        <dbReference type="ARBA" id="ARBA00008779"/>
    </source>
</evidence>
<name>A0ABU8RLK0_9ACTN</name>
<comment type="similarity">
    <text evidence="1">Belongs to the sulfatase family.</text>
</comment>
<comment type="caution">
    <text evidence="5">The sequence shown here is derived from an EMBL/GenBank/DDBJ whole genome shotgun (WGS) entry which is preliminary data.</text>
</comment>
<keyword evidence="2" id="KW-0479">Metal-binding</keyword>
<evidence type="ECO:0000256" key="3">
    <source>
        <dbReference type="ARBA" id="ARBA00022801"/>
    </source>
</evidence>
<evidence type="ECO:0000313" key="6">
    <source>
        <dbReference type="Proteomes" id="UP001387100"/>
    </source>
</evidence>
<keyword evidence="3" id="KW-0378">Hydrolase</keyword>
<dbReference type="EMBL" id="JBBIAA010000014">
    <property type="protein sequence ID" value="MEJ5945970.1"/>
    <property type="molecule type" value="Genomic_DNA"/>
</dbReference>
<dbReference type="Proteomes" id="UP001387100">
    <property type="component" value="Unassembled WGS sequence"/>
</dbReference>
<dbReference type="Gene3D" id="3.40.720.10">
    <property type="entry name" value="Alkaline Phosphatase, subunit A"/>
    <property type="match status" value="1"/>
</dbReference>
<organism evidence="5 6">
    <name type="scientific">Pseudokineococcus basanitobsidens</name>
    <dbReference type="NCBI Taxonomy" id="1926649"/>
    <lineage>
        <taxon>Bacteria</taxon>
        <taxon>Bacillati</taxon>
        <taxon>Actinomycetota</taxon>
        <taxon>Actinomycetes</taxon>
        <taxon>Kineosporiales</taxon>
        <taxon>Kineosporiaceae</taxon>
        <taxon>Pseudokineococcus</taxon>
    </lineage>
</organism>
<feature type="domain" description="Sulfatase N-terminal" evidence="4">
    <location>
        <begin position="14"/>
        <end position="383"/>
    </location>
</feature>
<evidence type="ECO:0000256" key="2">
    <source>
        <dbReference type="ARBA" id="ARBA00022723"/>
    </source>
</evidence>
<dbReference type="SUPFAM" id="SSF53649">
    <property type="entry name" value="Alkaline phosphatase-like"/>
    <property type="match status" value="1"/>
</dbReference>
<dbReference type="Pfam" id="PF00884">
    <property type="entry name" value="Sulfatase"/>
    <property type="match status" value="1"/>
</dbReference>
<evidence type="ECO:0000313" key="5">
    <source>
        <dbReference type="EMBL" id="MEJ5945970.1"/>
    </source>
</evidence>
<dbReference type="InterPro" id="IPR000917">
    <property type="entry name" value="Sulfatase_N"/>
</dbReference>
<protein>
    <submittedName>
        <fullName evidence="5">Sulfatase-like hydrolase/transferase</fullName>
    </submittedName>
</protein>
<dbReference type="PANTHER" id="PTHR45953">
    <property type="entry name" value="IDURONATE 2-SULFATASE"/>
    <property type="match status" value="1"/>
</dbReference>
<gene>
    <name evidence="5" type="ORF">WDZ17_11780</name>
</gene>
<dbReference type="PANTHER" id="PTHR45953:SF1">
    <property type="entry name" value="IDURONATE 2-SULFATASE"/>
    <property type="match status" value="1"/>
</dbReference>
<reference evidence="5 6" key="1">
    <citation type="journal article" date="2017" name="Int. J. Syst. Evol. Microbiol.">
        <title>Pseudokineococcus basanitobsidens sp. nov., isolated from volcanic rock.</title>
        <authorList>
            <person name="Lee D.W."/>
            <person name="Park M.Y."/>
            <person name="Kim J.J."/>
            <person name="Kim B.S."/>
        </authorList>
    </citation>
    <scope>NUCLEOTIDE SEQUENCE [LARGE SCALE GENOMIC DNA]</scope>
    <source>
        <strain evidence="5 6">DSM 103726</strain>
    </source>
</reference>
<evidence type="ECO:0000259" key="4">
    <source>
        <dbReference type="Pfam" id="PF00884"/>
    </source>
</evidence>
<dbReference type="InterPro" id="IPR024607">
    <property type="entry name" value="Sulfatase_CS"/>
</dbReference>
<dbReference type="InterPro" id="IPR017850">
    <property type="entry name" value="Alkaline_phosphatase_core_sf"/>
</dbReference>
<dbReference type="PROSITE" id="PS00523">
    <property type="entry name" value="SULFATASE_1"/>
    <property type="match status" value="1"/>
</dbReference>
<proteinExistence type="inferred from homology"/>